<evidence type="ECO:0000256" key="3">
    <source>
        <dbReference type="ARBA" id="ARBA00023110"/>
    </source>
</evidence>
<comment type="catalytic activity">
    <reaction evidence="1 5 6">
        <text>[protein]-peptidylproline (omega=180) = [protein]-peptidylproline (omega=0)</text>
        <dbReference type="Rhea" id="RHEA:16237"/>
        <dbReference type="Rhea" id="RHEA-COMP:10747"/>
        <dbReference type="Rhea" id="RHEA-COMP:10748"/>
        <dbReference type="ChEBI" id="CHEBI:83833"/>
        <dbReference type="ChEBI" id="CHEBI:83834"/>
        <dbReference type="EC" id="5.2.1.8"/>
    </reaction>
</comment>
<accession>A0ABW3I9K6</accession>
<sequence length="126" mass="13867">MASMQCVAQNNNVIDTNMTTSHQTASGLSYKIIRVGKGARPKINDEVKVLFTSYKSDGELLDGTLNGMPVILPIAAMFSGLQEGLMLMQEGSIYELYIPKHLGYKEEGKLKNNAATYKIELIKINP</sequence>
<dbReference type="PANTHER" id="PTHR43811:SF19">
    <property type="entry name" value="39 KDA FK506-BINDING NUCLEAR PROTEIN"/>
    <property type="match status" value="1"/>
</dbReference>
<evidence type="ECO:0000313" key="9">
    <source>
        <dbReference type="Proteomes" id="UP001596996"/>
    </source>
</evidence>
<reference evidence="9" key="1">
    <citation type="journal article" date="2019" name="Int. J. Syst. Evol. Microbiol.">
        <title>The Global Catalogue of Microorganisms (GCM) 10K type strain sequencing project: providing services to taxonomists for standard genome sequencing and annotation.</title>
        <authorList>
            <consortium name="The Broad Institute Genomics Platform"/>
            <consortium name="The Broad Institute Genome Sequencing Center for Infectious Disease"/>
            <person name="Wu L."/>
            <person name="Ma J."/>
        </authorList>
    </citation>
    <scope>NUCLEOTIDE SEQUENCE [LARGE SCALE GENOMIC DNA]</scope>
    <source>
        <strain evidence="9">CCUG 61707</strain>
    </source>
</reference>
<comment type="caution">
    <text evidence="8">The sequence shown here is derived from an EMBL/GenBank/DDBJ whole genome shotgun (WGS) entry which is preliminary data.</text>
</comment>
<name>A0ABW3I9K6_9PAST</name>
<dbReference type="EMBL" id="JBHTJN010000010">
    <property type="protein sequence ID" value="MFD0966326.1"/>
    <property type="molecule type" value="Genomic_DNA"/>
</dbReference>
<protein>
    <recommendedName>
        <fullName evidence="6">Peptidyl-prolyl cis-trans isomerase</fullName>
        <ecNumber evidence="6">5.2.1.8</ecNumber>
    </recommendedName>
</protein>
<evidence type="ECO:0000259" key="7">
    <source>
        <dbReference type="PROSITE" id="PS50059"/>
    </source>
</evidence>
<gene>
    <name evidence="8" type="ORF">ACFQ02_05615</name>
</gene>
<dbReference type="Gene3D" id="3.10.50.40">
    <property type="match status" value="1"/>
</dbReference>
<evidence type="ECO:0000313" key="8">
    <source>
        <dbReference type="EMBL" id="MFD0966326.1"/>
    </source>
</evidence>
<dbReference type="EC" id="5.2.1.8" evidence="6"/>
<proteinExistence type="inferred from homology"/>
<dbReference type="Pfam" id="PF00254">
    <property type="entry name" value="FKBP_C"/>
    <property type="match status" value="1"/>
</dbReference>
<dbReference type="GO" id="GO:0003755">
    <property type="term" value="F:peptidyl-prolyl cis-trans isomerase activity"/>
    <property type="evidence" value="ECO:0007669"/>
    <property type="project" value="UniProtKB-EC"/>
</dbReference>
<dbReference type="PANTHER" id="PTHR43811">
    <property type="entry name" value="FKBP-TYPE PEPTIDYL-PROLYL CIS-TRANS ISOMERASE FKPA"/>
    <property type="match status" value="1"/>
</dbReference>
<keyword evidence="9" id="KW-1185">Reference proteome</keyword>
<evidence type="ECO:0000256" key="2">
    <source>
        <dbReference type="ARBA" id="ARBA00006577"/>
    </source>
</evidence>
<dbReference type="SUPFAM" id="SSF54534">
    <property type="entry name" value="FKBP-like"/>
    <property type="match status" value="1"/>
</dbReference>
<dbReference type="InterPro" id="IPR001179">
    <property type="entry name" value="PPIase_FKBP_dom"/>
</dbReference>
<feature type="domain" description="PPIase FKBP-type" evidence="7">
    <location>
        <begin position="44"/>
        <end position="125"/>
    </location>
</feature>
<evidence type="ECO:0000256" key="6">
    <source>
        <dbReference type="RuleBase" id="RU003915"/>
    </source>
</evidence>
<evidence type="ECO:0000256" key="5">
    <source>
        <dbReference type="PROSITE-ProRule" id="PRU00277"/>
    </source>
</evidence>
<dbReference type="RefSeq" id="WP_380820357.1">
    <property type="nucleotide sequence ID" value="NZ_JBHTJN010000010.1"/>
</dbReference>
<dbReference type="Proteomes" id="UP001596996">
    <property type="component" value="Unassembled WGS sequence"/>
</dbReference>
<organism evidence="8 9">
    <name type="scientific">Seminibacterium arietis</name>
    <dbReference type="NCBI Taxonomy" id="1173502"/>
    <lineage>
        <taxon>Bacteria</taxon>
        <taxon>Pseudomonadati</taxon>
        <taxon>Pseudomonadota</taxon>
        <taxon>Gammaproteobacteria</taxon>
        <taxon>Pasteurellales</taxon>
        <taxon>Pasteurellaceae</taxon>
        <taxon>Seminibacterium</taxon>
    </lineage>
</organism>
<dbReference type="InterPro" id="IPR046357">
    <property type="entry name" value="PPIase_dom_sf"/>
</dbReference>
<keyword evidence="3 5" id="KW-0697">Rotamase</keyword>
<keyword evidence="4 5" id="KW-0413">Isomerase</keyword>
<evidence type="ECO:0000256" key="1">
    <source>
        <dbReference type="ARBA" id="ARBA00000971"/>
    </source>
</evidence>
<evidence type="ECO:0000256" key="4">
    <source>
        <dbReference type="ARBA" id="ARBA00023235"/>
    </source>
</evidence>
<comment type="similarity">
    <text evidence="2 6">Belongs to the FKBP-type PPIase family.</text>
</comment>
<dbReference type="PROSITE" id="PS50059">
    <property type="entry name" value="FKBP_PPIASE"/>
    <property type="match status" value="1"/>
</dbReference>